<protein>
    <submittedName>
        <fullName evidence="9">Uncharacterized protein</fullName>
    </submittedName>
</protein>
<evidence type="ECO:0000256" key="5">
    <source>
        <dbReference type="PROSITE-ProRule" id="PRU00266"/>
    </source>
</evidence>
<sequence>MQKILDRTMDRMKKRRHDEDLDSYDRNKKQQKHSGRHGDESRISKSMERARIDPRPSVSSSTTPAQTRKIANLVKALDEALEDDGMDQTVDFIGEQALNRCLELRTSLKQARSKLDEGARNSSSILREQKSHDFFNIPKAFSAYSITPWKSSTISTTLPPLPKVLDATLEASVFTHLSIGSGKPNDLSYERLEWIGDAYIELIATLLISQTFPFLLPGKSSQHREMLVKNLTLAGFSRDYGFDKRLRVNPEILPLKPHDMTKILGDVFESYVAAVILSDPEQGVFRAAQWLKDLWSKTLAKDIIHEERNGLKFVSPMWKLRGSEVVIDALEKEDCPVHPKVKLQQLIWSKGVKINYKEAAPVGKDPSTKLPVFTEGVFLDGYGEKNKLLGTGQGNGRKDAGLRAAEAVLANTKLIQVYMEKKKEALAADQGS</sequence>
<dbReference type="PANTHER" id="PTHR11207:SF0">
    <property type="entry name" value="RIBONUCLEASE 3"/>
    <property type="match status" value="1"/>
</dbReference>
<name>A0ABR4CBH7_9HELO</name>
<evidence type="ECO:0000313" key="10">
    <source>
        <dbReference type="Proteomes" id="UP001595075"/>
    </source>
</evidence>
<keyword evidence="4 5" id="KW-0694">RNA-binding</keyword>
<feature type="compositionally biased region" description="Basic and acidic residues" evidence="6">
    <location>
        <begin position="36"/>
        <end position="54"/>
    </location>
</feature>
<dbReference type="CDD" id="cd00593">
    <property type="entry name" value="RIBOc"/>
    <property type="match status" value="1"/>
</dbReference>
<keyword evidence="2" id="KW-0255">Endonuclease</keyword>
<dbReference type="PANTHER" id="PTHR11207">
    <property type="entry name" value="RIBONUCLEASE III"/>
    <property type="match status" value="1"/>
</dbReference>
<reference evidence="9 10" key="1">
    <citation type="journal article" date="2024" name="Commun. Biol.">
        <title>Comparative genomic analysis of thermophilic fungi reveals convergent evolutionary adaptations and gene losses.</title>
        <authorList>
            <person name="Steindorff A.S."/>
            <person name="Aguilar-Pontes M.V."/>
            <person name="Robinson A.J."/>
            <person name="Andreopoulos B."/>
            <person name="LaButti K."/>
            <person name="Kuo A."/>
            <person name="Mondo S."/>
            <person name="Riley R."/>
            <person name="Otillar R."/>
            <person name="Haridas S."/>
            <person name="Lipzen A."/>
            <person name="Grimwood J."/>
            <person name="Schmutz J."/>
            <person name="Clum A."/>
            <person name="Reid I.D."/>
            <person name="Moisan M.C."/>
            <person name="Butler G."/>
            <person name="Nguyen T.T.M."/>
            <person name="Dewar K."/>
            <person name="Conant G."/>
            <person name="Drula E."/>
            <person name="Henrissat B."/>
            <person name="Hansel C."/>
            <person name="Singer S."/>
            <person name="Hutchinson M.I."/>
            <person name="de Vries R.P."/>
            <person name="Natvig D.O."/>
            <person name="Powell A.J."/>
            <person name="Tsang A."/>
            <person name="Grigoriev I.V."/>
        </authorList>
    </citation>
    <scope>NUCLEOTIDE SEQUENCE [LARGE SCALE GENOMIC DNA]</scope>
    <source>
        <strain evidence="9 10">CBS 494.80</strain>
    </source>
</reference>
<comment type="caution">
    <text evidence="9">The sequence shown here is derived from an EMBL/GenBank/DDBJ whole genome shotgun (WGS) entry which is preliminary data.</text>
</comment>
<dbReference type="Pfam" id="PF00636">
    <property type="entry name" value="Ribonuclease_3"/>
    <property type="match status" value="1"/>
</dbReference>
<evidence type="ECO:0000256" key="4">
    <source>
        <dbReference type="ARBA" id="ARBA00022884"/>
    </source>
</evidence>
<evidence type="ECO:0000256" key="1">
    <source>
        <dbReference type="ARBA" id="ARBA00022722"/>
    </source>
</evidence>
<organism evidence="9 10">
    <name type="scientific">Oculimacula yallundae</name>
    <dbReference type="NCBI Taxonomy" id="86028"/>
    <lineage>
        <taxon>Eukaryota</taxon>
        <taxon>Fungi</taxon>
        <taxon>Dikarya</taxon>
        <taxon>Ascomycota</taxon>
        <taxon>Pezizomycotina</taxon>
        <taxon>Leotiomycetes</taxon>
        <taxon>Helotiales</taxon>
        <taxon>Ploettnerulaceae</taxon>
        <taxon>Oculimacula</taxon>
    </lineage>
</organism>
<feature type="domain" description="RNase III" evidence="8">
    <location>
        <begin position="174"/>
        <end position="280"/>
    </location>
</feature>
<evidence type="ECO:0000259" key="8">
    <source>
        <dbReference type="PROSITE" id="PS50142"/>
    </source>
</evidence>
<keyword evidence="10" id="KW-1185">Reference proteome</keyword>
<evidence type="ECO:0000259" key="7">
    <source>
        <dbReference type="PROSITE" id="PS50137"/>
    </source>
</evidence>
<dbReference type="Proteomes" id="UP001595075">
    <property type="component" value="Unassembled WGS sequence"/>
</dbReference>
<dbReference type="Gene3D" id="3.30.160.20">
    <property type="match status" value="1"/>
</dbReference>
<evidence type="ECO:0000256" key="6">
    <source>
        <dbReference type="SAM" id="MobiDB-lite"/>
    </source>
</evidence>
<dbReference type="SUPFAM" id="SSF54768">
    <property type="entry name" value="dsRNA-binding domain-like"/>
    <property type="match status" value="1"/>
</dbReference>
<keyword evidence="3" id="KW-0378">Hydrolase</keyword>
<feature type="region of interest" description="Disordered" evidence="6">
    <location>
        <begin position="1"/>
        <end position="66"/>
    </location>
</feature>
<dbReference type="InterPro" id="IPR036389">
    <property type="entry name" value="RNase_III_sf"/>
</dbReference>
<gene>
    <name evidence="9" type="ORF">VTL71DRAFT_2687</name>
</gene>
<feature type="compositionally biased region" description="Basic and acidic residues" evidence="6">
    <location>
        <begin position="1"/>
        <end position="28"/>
    </location>
</feature>
<accession>A0ABR4CBH7</accession>
<evidence type="ECO:0000256" key="2">
    <source>
        <dbReference type="ARBA" id="ARBA00022759"/>
    </source>
</evidence>
<evidence type="ECO:0000313" key="9">
    <source>
        <dbReference type="EMBL" id="KAL2066616.1"/>
    </source>
</evidence>
<dbReference type="InterPro" id="IPR014720">
    <property type="entry name" value="dsRBD_dom"/>
</dbReference>
<dbReference type="PROSITE" id="PS50142">
    <property type="entry name" value="RNASE_3_2"/>
    <property type="match status" value="1"/>
</dbReference>
<dbReference type="SMART" id="SM00535">
    <property type="entry name" value="RIBOc"/>
    <property type="match status" value="1"/>
</dbReference>
<dbReference type="InterPro" id="IPR000999">
    <property type="entry name" value="RNase_III_dom"/>
</dbReference>
<dbReference type="SUPFAM" id="SSF69065">
    <property type="entry name" value="RNase III domain-like"/>
    <property type="match status" value="1"/>
</dbReference>
<feature type="domain" description="DRBM" evidence="7">
    <location>
        <begin position="338"/>
        <end position="414"/>
    </location>
</feature>
<dbReference type="EMBL" id="JAZHXI010000011">
    <property type="protein sequence ID" value="KAL2066616.1"/>
    <property type="molecule type" value="Genomic_DNA"/>
</dbReference>
<keyword evidence="1" id="KW-0540">Nuclease</keyword>
<feature type="compositionally biased region" description="Polar residues" evidence="6">
    <location>
        <begin position="57"/>
        <end position="66"/>
    </location>
</feature>
<evidence type="ECO:0000256" key="3">
    <source>
        <dbReference type="ARBA" id="ARBA00022801"/>
    </source>
</evidence>
<dbReference type="PROSITE" id="PS50137">
    <property type="entry name" value="DS_RBD"/>
    <property type="match status" value="1"/>
</dbReference>
<dbReference type="Gene3D" id="1.10.1520.10">
    <property type="entry name" value="Ribonuclease III domain"/>
    <property type="match status" value="1"/>
</dbReference>
<proteinExistence type="predicted"/>
<dbReference type="SMART" id="SM00358">
    <property type="entry name" value="DSRM"/>
    <property type="match status" value="1"/>
</dbReference>